<sequence length="238" mass="27586">MKEKMRKVRYPMLIVWGIFMGAAGTAGVKSSWHVIPGWLIGVIVILGIMVMLTWMISGKNDKSIKTPEKETKKLTSKYNSEIPVISKAVEEPVELEFWGKRNGIDQFRVKSIAGRNIVSDHVLLISFDGSEARDMALDAVVTGKEHSEYFGKIEMLYCKRQQGHYGTEKLKTEKIDKVILSKEQWENETGKIKLLELWNCIQFETGRRNCFKLCDTEKRKLTFFFRWRDYDFICSLSK</sequence>
<proteinExistence type="predicted"/>
<keyword evidence="1" id="KW-0812">Transmembrane</keyword>
<organism evidence="2 3">
    <name type="scientific">Dorea formicigenerans</name>
    <dbReference type="NCBI Taxonomy" id="39486"/>
    <lineage>
        <taxon>Bacteria</taxon>
        <taxon>Bacillati</taxon>
        <taxon>Bacillota</taxon>
        <taxon>Clostridia</taxon>
        <taxon>Lachnospirales</taxon>
        <taxon>Lachnospiraceae</taxon>
        <taxon>Dorea</taxon>
    </lineage>
</organism>
<gene>
    <name evidence="2" type="ORF">DFSSTS7063_02733</name>
</gene>
<keyword evidence="1" id="KW-1133">Transmembrane helix</keyword>
<dbReference type="EMBL" id="CABHNI010000051">
    <property type="protein sequence ID" value="VUX19885.1"/>
    <property type="molecule type" value="Genomic_DNA"/>
</dbReference>
<accession>A0A564UJY9</accession>
<keyword evidence="1" id="KW-0472">Membrane</keyword>
<evidence type="ECO:0000313" key="2">
    <source>
        <dbReference type="EMBL" id="VUX19885.1"/>
    </source>
</evidence>
<dbReference type="RefSeq" id="WP_243131147.1">
    <property type="nucleotide sequence ID" value="NZ_CABHNI010000051.1"/>
</dbReference>
<evidence type="ECO:0000313" key="3">
    <source>
        <dbReference type="Proteomes" id="UP000358366"/>
    </source>
</evidence>
<dbReference type="Proteomes" id="UP000358366">
    <property type="component" value="Unassembled WGS sequence"/>
</dbReference>
<feature type="transmembrane region" description="Helical" evidence="1">
    <location>
        <begin position="35"/>
        <end position="56"/>
    </location>
</feature>
<evidence type="ECO:0000256" key="1">
    <source>
        <dbReference type="SAM" id="Phobius"/>
    </source>
</evidence>
<name>A0A564UJY9_9FIRM</name>
<protein>
    <submittedName>
        <fullName evidence="2">Uncharacterized protein</fullName>
    </submittedName>
</protein>
<reference evidence="2 3" key="1">
    <citation type="submission" date="2019-07" db="EMBL/GenBank/DDBJ databases">
        <authorList>
            <person name="Hibberd C M."/>
            <person name="Gehrig L. J."/>
            <person name="Chang H.-W."/>
            <person name="Venkatesh S."/>
        </authorList>
    </citation>
    <scope>NUCLEOTIDE SEQUENCE [LARGE SCALE GENOMIC DNA]</scope>
    <source>
        <strain evidence="2">Dorea_formicigenerans_SSTS_Bg7063</strain>
    </source>
</reference>
<dbReference type="AlphaFoldDB" id="A0A564UJY9"/>